<feature type="region of interest" description="Disordered" evidence="1">
    <location>
        <begin position="191"/>
        <end position="282"/>
    </location>
</feature>
<organism evidence="2 3">
    <name type="scientific">Batrachochytrium dendrobatidis (strain JEL423)</name>
    <dbReference type="NCBI Taxonomy" id="403673"/>
    <lineage>
        <taxon>Eukaryota</taxon>
        <taxon>Fungi</taxon>
        <taxon>Fungi incertae sedis</taxon>
        <taxon>Chytridiomycota</taxon>
        <taxon>Chytridiomycota incertae sedis</taxon>
        <taxon>Chytridiomycetes</taxon>
        <taxon>Rhizophydiales</taxon>
        <taxon>Rhizophydiales incertae sedis</taxon>
        <taxon>Batrachochytrium</taxon>
    </lineage>
</organism>
<reference evidence="2 3" key="1">
    <citation type="submission" date="2006-10" db="EMBL/GenBank/DDBJ databases">
        <title>The Genome Sequence of Batrachochytrium dendrobatidis JEL423.</title>
        <authorList>
            <consortium name="The Broad Institute Genome Sequencing Platform"/>
            <person name="Birren B."/>
            <person name="Lander E."/>
            <person name="Galagan J."/>
            <person name="Cuomo C."/>
            <person name="Devon K."/>
            <person name="Jaffe D."/>
            <person name="Butler J."/>
            <person name="Alvarez P."/>
            <person name="Gnerre S."/>
            <person name="Grabherr M."/>
            <person name="Kleber M."/>
            <person name="Mauceli E."/>
            <person name="Brockman W."/>
            <person name="Young S."/>
            <person name="LaButti K."/>
            <person name="Sykes S."/>
            <person name="DeCaprio D."/>
            <person name="Crawford M."/>
            <person name="Koehrsen M."/>
            <person name="Engels R."/>
            <person name="Montgomery P."/>
            <person name="Pearson M."/>
            <person name="Howarth C."/>
            <person name="Larson L."/>
            <person name="White J."/>
            <person name="O'Leary S."/>
            <person name="Kodira C."/>
            <person name="Zeng Q."/>
            <person name="Yandava C."/>
            <person name="Alvarado L."/>
            <person name="Longcore J."/>
            <person name="James T."/>
        </authorList>
    </citation>
    <scope>NUCLEOTIDE SEQUENCE [LARGE SCALE GENOMIC DNA]</scope>
    <source>
        <strain evidence="2 3">JEL423</strain>
    </source>
</reference>
<feature type="compositionally biased region" description="Low complexity" evidence="1">
    <location>
        <begin position="38"/>
        <end position="75"/>
    </location>
</feature>
<name>A0A177WXD1_BATDL</name>
<protein>
    <submittedName>
        <fullName evidence="2">Uncharacterized protein</fullName>
    </submittedName>
</protein>
<reference evidence="2 3" key="2">
    <citation type="submission" date="2016-05" db="EMBL/GenBank/DDBJ databases">
        <title>Lineage-specific infection strategies underlie the spectrum of fungal disease in amphibians.</title>
        <authorList>
            <person name="Cuomo C.A."/>
            <person name="Farrer R.A."/>
            <person name="James T."/>
            <person name="Longcore J."/>
            <person name="Birren B."/>
        </authorList>
    </citation>
    <scope>NUCLEOTIDE SEQUENCE [LARGE SCALE GENOMIC DNA]</scope>
    <source>
        <strain evidence="2 3">JEL423</strain>
    </source>
</reference>
<dbReference type="VEuPathDB" id="FungiDB:BDEG_27322"/>
<proteinExistence type="predicted"/>
<feature type="compositionally biased region" description="Polar residues" evidence="1">
    <location>
        <begin position="22"/>
        <end position="36"/>
    </location>
</feature>
<accession>A0A177WXD1</accession>
<dbReference type="Proteomes" id="UP000077115">
    <property type="component" value="Unassembled WGS sequence"/>
</dbReference>
<evidence type="ECO:0000313" key="2">
    <source>
        <dbReference type="EMBL" id="OAJ44030.1"/>
    </source>
</evidence>
<gene>
    <name evidence="2" type="ORF">BDEG_27322</name>
</gene>
<dbReference type="AlphaFoldDB" id="A0A177WXD1"/>
<sequence length="413" mass="45098">MGRPFVLDWVTSVYDSLDSHSESVLPTGSQQGSREGTQPGFQPGFQQGSQLGFQEGSQEGSQSFQQGSLSGSESFPTHIWSDNSNHPIYSPPPHNLTSIRHLLSETRNLTVVDFKMYIHLLLGRMTMSAKEAITELLWSTLSPHQQQLFALPYFGNRWSDDEILQGLQSPWLSRTQQMHSNRELARVAATSRRGLDPTSHDSTALNSQPARSFSGSVTSFLRDVSISDRPPPRPYVQVPTFSSAESTVRHAAMRNVSPTSPSRSAPATNTTSQNISTFLSPSDPPFLPFNRLDIGRSRSMALEDQVFAVLIEAIVRAERADRANATTSTANPSTLARLPSATSPSTQPRETDPLNSLSVYGMQHPRLPSATPPITPVAGLIPGQILPTAIPSLSSLVPRVLQDTSIIDRCGFI</sequence>
<feature type="compositionally biased region" description="Low complexity" evidence="1">
    <location>
        <begin position="323"/>
        <end position="336"/>
    </location>
</feature>
<evidence type="ECO:0000313" key="3">
    <source>
        <dbReference type="Proteomes" id="UP000077115"/>
    </source>
</evidence>
<feature type="compositionally biased region" description="Polar residues" evidence="1">
    <location>
        <begin position="340"/>
        <end position="358"/>
    </location>
</feature>
<dbReference type="EMBL" id="DS022311">
    <property type="protein sequence ID" value="OAJ44030.1"/>
    <property type="molecule type" value="Genomic_DNA"/>
</dbReference>
<dbReference type="OrthoDB" id="2163022at2759"/>
<evidence type="ECO:0000256" key="1">
    <source>
        <dbReference type="SAM" id="MobiDB-lite"/>
    </source>
</evidence>
<feature type="region of interest" description="Disordered" evidence="1">
    <location>
        <begin position="321"/>
        <end position="368"/>
    </location>
</feature>
<feature type="compositionally biased region" description="Low complexity" evidence="1">
    <location>
        <begin position="257"/>
        <end position="272"/>
    </location>
</feature>
<feature type="region of interest" description="Disordered" evidence="1">
    <location>
        <begin position="20"/>
        <end position="76"/>
    </location>
</feature>
<feature type="compositionally biased region" description="Polar residues" evidence="1">
    <location>
        <begin position="200"/>
        <end position="219"/>
    </location>
</feature>